<dbReference type="Pfam" id="PF00275">
    <property type="entry name" value="EPSP_synthase"/>
    <property type="match status" value="1"/>
</dbReference>
<keyword evidence="18" id="KW-1185">Reference proteome</keyword>
<dbReference type="GO" id="GO:0009252">
    <property type="term" value="P:peptidoglycan biosynthetic process"/>
    <property type="evidence" value="ECO:0007669"/>
    <property type="project" value="UniProtKB-KW"/>
</dbReference>
<organism evidence="17 18">
    <name type="scientific">Rhodoferax aquaticus</name>
    <dbReference type="NCBI Taxonomy" id="2527691"/>
    <lineage>
        <taxon>Bacteria</taxon>
        <taxon>Pseudomonadati</taxon>
        <taxon>Pseudomonadota</taxon>
        <taxon>Betaproteobacteria</taxon>
        <taxon>Burkholderiales</taxon>
        <taxon>Comamonadaceae</taxon>
        <taxon>Rhodoferax</taxon>
    </lineage>
</organism>
<gene>
    <name evidence="17" type="ORF">EXZ61_05310</name>
</gene>
<evidence type="ECO:0000256" key="4">
    <source>
        <dbReference type="ARBA" id="ARBA00022618"/>
    </source>
</evidence>
<dbReference type="GO" id="GO:0008760">
    <property type="term" value="F:UDP-N-acetylglucosamine 1-carboxyvinyltransferase activity"/>
    <property type="evidence" value="ECO:0007669"/>
    <property type="project" value="UniProtKB-EC"/>
</dbReference>
<sequence>MSNLIVHGGAPLAGRVIPSANKNAVLPILCATLLTRAPVRLRGVPDLTDVRKILEIFRTLGSNVSMDYATGVLDLEHRDTFFDAAVHRLPEEMRSSIMLVPGLMARFGSARIEDDVTGCTLGVREIDPHVEVFQRFGAKVHRGDVGLVLSVDGKLQANDHWTDYASVTTTENFVLCAALSQGQSTLMNAASEPHVQEFCQFMRMLGAQIEGLGTSKLSITGVSTLGGADFTFAEDFHEIVTFLALGAITGGSVEVKNSTPEQFPLIDRTFAKFGVQIVHEGGWSRSVTNGPLKVKEPFTRNILQKVEAAPWPYLPVDLLPIFVALGVKAEGSAMFWNKVYDGAMGWTSELSKFGAHAFLSDPHRIITFGGKPLTPAEVESPYIIRVAIALLMVASSIPGRSMIHHAAPIRRAHPRFVENICSLGARIEWT</sequence>
<proteinExistence type="inferred from homology"/>
<evidence type="ECO:0000259" key="16">
    <source>
        <dbReference type="Pfam" id="PF00275"/>
    </source>
</evidence>
<evidence type="ECO:0000256" key="5">
    <source>
        <dbReference type="ARBA" id="ARBA00022679"/>
    </source>
</evidence>
<keyword evidence="3" id="KW-0963">Cytoplasm</keyword>
<dbReference type="InterPro" id="IPR050068">
    <property type="entry name" value="MurA_subfamily"/>
</dbReference>
<dbReference type="AlphaFoldDB" id="A0A515EVJ9"/>
<dbReference type="EC" id="2.5.1.7" evidence="11"/>
<dbReference type="PANTHER" id="PTHR43783">
    <property type="entry name" value="UDP-N-ACETYLGLUCOSAMINE 1-CARBOXYVINYLTRANSFERASE"/>
    <property type="match status" value="1"/>
</dbReference>
<dbReference type="Proteomes" id="UP000317365">
    <property type="component" value="Chromosome"/>
</dbReference>
<dbReference type="GO" id="GO:0008360">
    <property type="term" value="P:regulation of cell shape"/>
    <property type="evidence" value="ECO:0007669"/>
    <property type="project" value="UniProtKB-KW"/>
</dbReference>
<comment type="subcellular location">
    <subcellularLocation>
        <location evidence="1">Cytoplasm</location>
    </subcellularLocation>
</comment>
<evidence type="ECO:0000256" key="6">
    <source>
        <dbReference type="ARBA" id="ARBA00022960"/>
    </source>
</evidence>
<dbReference type="GO" id="GO:0051301">
    <property type="term" value="P:cell division"/>
    <property type="evidence" value="ECO:0007669"/>
    <property type="project" value="UniProtKB-KW"/>
</dbReference>
<protein>
    <recommendedName>
        <fullName evidence="12">UDP-N-acetylglucosamine 1-carboxyvinyltransferase</fullName>
        <ecNumber evidence="11">2.5.1.7</ecNumber>
    </recommendedName>
    <alternativeName>
        <fullName evidence="13">Enoylpyruvate transferase</fullName>
    </alternativeName>
    <alternativeName>
        <fullName evidence="14">UDP-N-acetylglucosamine enolpyruvyl transferase</fullName>
    </alternativeName>
</protein>
<evidence type="ECO:0000256" key="12">
    <source>
        <dbReference type="ARBA" id="ARBA00039754"/>
    </source>
</evidence>
<evidence type="ECO:0000256" key="10">
    <source>
        <dbReference type="ARBA" id="ARBA00038367"/>
    </source>
</evidence>
<evidence type="ECO:0000256" key="8">
    <source>
        <dbReference type="ARBA" id="ARBA00023306"/>
    </source>
</evidence>
<feature type="domain" description="Enolpyruvate transferase" evidence="16">
    <location>
        <begin position="7"/>
        <end position="419"/>
    </location>
</feature>
<evidence type="ECO:0000256" key="14">
    <source>
        <dbReference type="ARBA" id="ARBA00042842"/>
    </source>
</evidence>
<dbReference type="NCBIfam" id="NF006873">
    <property type="entry name" value="PRK09369.1"/>
    <property type="match status" value="1"/>
</dbReference>
<keyword evidence="6" id="KW-0133">Cell shape</keyword>
<keyword evidence="4" id="KW-0132">Cell division</keyword>
<dbReference type="SUPFAM" id="SSF55205">
    <property type="entry name" value="EPT/RTPC-like"/>
    <property type="match status" value="1"/>
</dbReference>
<dbReference type="GO" id="GO:0005737">
    <property type="term" value="C:cytoplasm"/>
    <property type="evidence" value="ECO:0007669"/>
    <property type="project" value="UniProtKB-SubCell"/>
</dbReference>
<evidence type="ECO:0000256" key="15">
    <source>
        <dbReference type="ARBA" id="ARBA00047527"/>
    </source>
</evidence>
<evidence type="ECO:0000256" key="7">
    <source>
        <dbReference type="ARBA" id="ARBA00022984"/>
    </source>
</evidence>
<evidence type="ECO:0000313" key="18">
    <source>
        <dbReference type="Proteomes" id="UP000317365"/>
    </source>
</evidence>
<evidence type="ECO:0000256" key="9">
    <source>
        <dbReference type="ARBA" id="ARBA00023316"/>
    </source>
</evidence>
<keyword evidence="7" id="KW-0573">Peptidoglycan synthesis</keyword>
<dbReference type="RefSeq" id="WP_142814112.1">
    <property type="nucleotide sequence ID" value="NZ_CP036282.1"/>
</dbReference>
<comment type="similarity">
    <text evidence="10">Belongs to the EPSP synthase family. MurA subfamily.</text>
</comment>
<reference evidence="18" key="1">
    <citation type="submission" date="2019-02" db="EMBL/GenBank/DDBJ databases">
        <title>Complete genome sequence of Rhodoferax sp. Gr-4.</title>
        <authorList>
            <person name="Jin L."/>
        </authorList>
    </citation>
    <scope>NUCLEOTIDE SEQUENCE [LARGE SCALE GENOMIC DNA]</scope>
    <source>
        <strain evidence="18">Gr-4</strain>
    </source>
</reference>
<dbReference type="InterPro" id="IPR013792">
    <property type="entry name" value="RNA3'P_cycl/enolpyr_Trfase_a/b"/>
</dbReference>
<accession>A0A515EVJ9</accession>
<dbReference type="EMBL" id="CP036282">
    <property type="protein sequence ID" value="QDL56676.1"/>
    <property type="molecule type" value="Genomic_DNA"/>
</dbReference>
<keyword evidence="8" id="KW-0131">Cell cycle</keyword>
<name>A0A515EVJ9_9BURK</name>
<dbReference type="Gene3D" id="3.65.10.10">
    <property type="entry name" value="Enolpyruvate transferase domain"/>
    <property type="match status" value="2"/>
</dbReference>
<dbReference type="KEGG" id="rhg:EXZ61_05310"/>
<evidence type="ECO:0000313" key="17">
    <source>
        <dbReference type="EMBL" id="QDL56676.1"/>
    </source>
</evidence>
<evidence type="ECO:0000256" key="2">
    <source>
        <dbReference type="ARBA" id="ARBA00004752"/>
    </source>
</evidence>
<keyword evidence="9" id="KW-0961">Cell wall biogenesis/degradation</keyword>
<evidence type="ECO:0000256" key="3">
    <source>
        <dbReference type="ARBA" id="ARBA00022490"/>
    </source>
</evidence>
<evidence type="ECO:0000256" key="13">
    <source>
        <dbReference type="ARBA" id="ARBA00042443"/>
    </source>
</evidence>
<dbReference type="PANTHER" id="PTHR43783:SF1">
    <property type="entry name" value="UDP-N-ACETYLGLUCOSAMINE 1-CARBOXYVINYLTRANSFERASE"/>
    <property type="match status" value="1"/>
</dbReference>
<keyword evidence="5 17" id="KW-0808">Transferase</keyword>
<dbReference type="InterPro" id="IPR036968">
    <property type="entry name" value="Enolpyruvate_Tfrase_sf"/>
</dbReference>
<dbReference type="InterPro" id="IPR001986">
    <property type="entry name" value="Enolpyruvate_Tfrase_dom"/>
</dbReference>
<dbReference type="GO" id="GO:0071555">
    <property type="term" value="P:cell wall organization"/>
    <property type="evidence" value="ECO:0007669"/>
    <property type="project" value="UniProtKB-KW"/>
</dbReference>
<comment type="catalytic activity">
    <reaction evidence="15">
        <text>phosphoenolpyruvate + UDP-N-acetyl-alpha-D-glucosamine = UDP-N-acetyl-3-O-(1-carboxyvinyl)-alpha-D-glucosamine + phosphate</text>
        <dbReference type="Rhea" id="RHEA:18681"/>
        <dbReference type="ChEBI" id="CHEBI:43474"/>
        <dbReference type="ChEBI" id="CHEBI:57705"/>
        <dbReference type="ChEBI" id="CHEBI:58702"/>
        <dbReference type="ChEBI" id="CHEBI:68483"/>
        <dbReference type="EC" id="2.5.1.7"/>
    </reaction>
</comment>
<comment type="pathway">
    <text evidence="2">Cell wall biogenesis; peptidoglycan biosynthesis.</text>
</comment>
<evidence type="ECO:0000256" key="11">
    <source>
        <dbReference type="ARBA" id="ARBA00039108"/>
    </source>
</evidence>
<evidence type="ECO:0000256" key="1">
    <source>
        <dbReference type="ARBA" id="ARBA00004496"/>
    </source>
</evidence>
<reference evidence="18" key="2">
    <citation type="journal article" date="2020" name="Int. J. Syst. Evol. Microbiol.">
        <title>Genomic insights into a novel species Rhodoferax aquaticus sp. nov., isolated from freshwater.</title>
        <authorList>
            <person name="Li T."/>
            <person name="Zhuo Y."/>
            <person name="Jin C.Z."/>
            <person name="Wu X."/>
            <person name="Ko S.R."/>
            <person name="Jin F.J."/>
            <person name="Ahn C.Y."/>
            <person name="Oh H.M."/>
            <person name="Lee H.G."/>
            <person name="Jin L."/>
        </authorList>
    </citation>
    <scope>NUCLEOTIDE SEQUENCE [LARGE SCALE GENOMIC DNA]</scope>
    <source>
        <strain evidence="18">Gr-4</strain>
    </source>
</reference>